<evidence type="ECO:0000259" key="14">
    <source>
        <dbReference type="Pfam" id="PF18595"/>
    </source>
</evidence>
<dbReference type="GO" id="GO:0045132">
    <property type="term" value="P:meiotic chromosome segregation"/>
    <property type="evidence" value="ECO:0007669"/>
    <property type="project" value="TreeGrafter"/>
</dbReference>
<evidence type="ECO:0000256" key="12">
    <source>
        <dbReference type="SAM" id="Coils"/>
    </source>
</evidence>
<gene>
    <name evidence="15" type="ORF">SDRG_03478</name>
</gene>
<evidence type="ECO:0000313" key="16">
    <source>
        <dbReference type="Proteomes" id="UP000030762"/>
    </source>
</evidence>
<proteinExistence type="inferred from homology"/>
<feature type="domain" description="Kinetochore protein Nuf2 N-terminal" evidence="13">
    <location>
        <begin position="11"/>
        <end position="137"/>
    </location>
</feature>
<evidence type="ECO:0000256" key="9">
    <source>
        <dbReference type="ARBA" id="ARBA00023242"/>
    </source>
</evidence>
<evidence type="ECO:0000256" key="10">
    <source>
        <dbReference type="ARBA" id="ARBA00023306"/>
    </source>
</evidence>
<dbReference type="Pfam" id="PF18595">
    <property type="entry name" value="Nuf2_DHR10-like"/>
    <property type="match status" value="1"/>
</dbReference>
<evidence type="ECO:0000256" key="1">
    <source>
        <dbReference type="ARBA" id="ARBA00004123"/>
    </source>
</evidence>
<feature type="coiled-coil region" evidence="12">
    <location>
        <begin position="139"/>
        <end position="173"/>
    </location>
</feature>
<evidence type="ECO:0000259" key="13">
    <source>
        <dbReference type="Pfam" id="PF03800"/>
    </source>
</evidence>
<protein>
    <submittedName>
        <fullName evidence="15">Uncharacterized protein</fullName>
    </submittedName>
</protein>
<dbReference type="RefSeq" id="XP_008607335.1">
    <property type="nucleotide sequence ID" value="XM_008609113.1"/>
</dbReference>
<dbReference type="eggNOG" id="KOG4438">
    <property type="taxonomic scope" value="Eukaryota"/>
</dbReference>
<keyword evidence="7" id="KW-0995">Kinetochore</keyword>
<dbReference type="EMBL" id="JH767139">
    <property type="protein sequence ID" value="EQC39274.1"/>
    <property type="molecule type" value="Genomic_DNA"/>
</dbReference>
<evidence type="ECO:0000256" key="11">
    <source>
        <dbReference type="ARBA" id="ARBA00023328"/>
    </source>
</evidence>
<keyword evidence="6" id="KW-0498">Mitosis</keyword>
<dbReference type="AlphaFoldDB" id="T0QME3"/>
<accession>T0QME3</accession>
<sequence>MDPEQQGKKLYSYPILKLHEIVASLRSLNIAFAEDDLRSCQPDALRKILEEFIRNTMGIGRDEMSQPALIGLSELTVQLHSGSVGEITYFRTISRLLATAGLRDFRWDDVYKPTLKRYRRILSALINFTRFRYERWARVGQNEDKLVRIRAERQAAEEENATLRRQLADLQSEQSAEAEALQHAMDESSALEVEIYTLNKRQAVVRHENTGLKAQCGHLRDDYASLRIDISEAKTTVNKLETKIVNSPARFKADIGDISVKVDAAKEELALLEARSTELDSIYEAFARADQETNAAVDLMHETEVESQSCRNEKRNIKAQHHEIENTFHKTKQAVAHHARLHKLVLQRNTQFEQYKMQHSTKLQAADNALASATTELKDLLETICSIEHNTQTTSHATQELKRHASREESAFKRRMQEMDEAFEKLDLQVKGYSRTVLSALPVSVS</sequence>
<dbReference type="GO" id="GO:0051301">
    <property type="term" value="P:cell division"/>
    <property type="evidence" value="ECO:0007669"/>
    <property type="project" value="UniProtKB-KW"/>
</dbReference>
<dbReference type="InterPro" id="IPR041112">
    <property type="entry name" value="Nuf2_DHR10-like"/>
</dbReference>
<dbReference type="Pfam" id="PF03800">
    <property type="entry name" value="Nuf2"/>
    <property type="match status" value="1"/>
</dbReference>
<reference evidence="15 16" key="1">
    <citation type="submission" date="2012-04" db="EMBL/GenBank/DDBJ databases">
        <title>The Genome Sequence of Saprolegnia declina VS20.</title>
        <authorList>
            <consortium name="The Broad Institute Genome Sequencing Platform"/>
            <person name="Russ C."/>
            <person name="Nusbaum C."/>
            <person name="Tyler B."/>
            <person name="van West P."/>
            <person name="Dieguez-Uribeondo J."/>
            <person name="de Bruijn I."/>
            <person name="Tripathy S."/>
            <person name="Jiang R."/>
            <person name="Young S.K."/>
            <person name="Zeng Q."/>
            <person name="Gargeya S."/>
            <person name="Fitzgerald M."/>
            <person name="Haas B."/>
            <person name="Abouelleil A."/>
            <person name="Alvarado L."/>
            <person name="Arachchi H.M."/>
            <person name="Berlin A."/>
            <person name="Chapman S.B."/>
            <person name="Goldberg J."/>
            <person name="Griggs A."/>
            <person name="Gujja S."/>
            <person name="Hansen M."/>
            <person name="Howarth C."/>
            <person name="Imamovic A."/>
            <person name="Larimer J."/>
            <person name="McCowen C."/>
            <person name="Montmayeur A."/>
            <person name="Murphy C."/>
            <person name="Neiman D."/>
            <person name="Pearson M."/>
            <person name="Priest M."/>
            <person name="Roberts A."/>
            <person name="Saif S."/>
            <person name="Shea T."/>
            <person name="Sisk P."/>
            <person name="Sykes S."/>
            <person name="Wortman J."/>
            <person name="Nusbaum C."/>
            <person name="Birren B."/>
        </authorList>
    </citation>
    <scope>NUCLEOTIDE SEQUENCE [LARGE SCALE GENOMIC DNA]</scope>
    <source>
        <strain evidence="15 16">VS20</strain>
    </source>
</reference>
<dbReference type="Proteomes" id="UP000030762">
    <property type="component" value="Unassembled WGS sequence"/>
</dbReference>
<dbReference type="GeneID" id="19944205"/>
<evidence type="ECO:0000256" key="3">
    <source>
        <dbReference type="ARBA" id="ARBA00005498"/>
    </source>
</evidence>
<keyword evidence="10" id="KW-0131">Cell cycle</keyword>
<evidence type="ECO:0000256" key="5">
    <source>
        <dbReference type="ARBA" id="ARBA00022618"/>
    </source>
</evidence>
<comment type="subcellular location">
    <subcellularLocation>
        <location evidence="2">Chromosome</location>
        <location evidence="2">Centromere</location>
        <location evidence="2">Kinetochore</location>
    </subcellularLocation>
    <subcellularLocation>
        <location evidence="1">Nucleus</location>
    </subcellularLocation>
</comment>
<keyword evidence="8 12" id="KW-0175">Coiled coil</keyword>
<dbReference type="GO" id="GO:0007052">
    <property type="term" value="P:mitotic spindle organization"/>
    <property type="evidence" value="ECO:0007669"/>
    <property type="project" value="TreeGrafter"/>
</dbReference>
<evidence type="ECO:0000256" key="8">
    <source>
        <dbReference type="ARBA" id="ARBA00023054"/>
    </source>
</evidence>
<keyword evidence="4" id="KW-0158">Chromosome</keyword>
<keyword evidence="16" id="KW-1185">Reference proteome</keyword>
<evidence type="ECO:0000256" key="7">
    <source>
        <dbReference type="ARBA" id="ARBA00022838"/>
    </source>
</evidence>
<dbReference type="PANTHER" id="PTHR21650">
    <property type="entry name" value="MEMBRALIN/KINETOCHORE PROTEIN NUF2"/>
    <property type="match status" value="1"/>
</dbReference>
<keyword evidence="11" id="KW-0137">Centromere</keyword>
<dbReference type="GO" id="GO:0051315">
    <property type="term" value="P:attachment of mitotic spindle microtubules to kinetochore"/>
    <property type="evidence" value="ECO:0007669"/>
    <property type="project" value="TreeGrafter"/>
</dbReference>
<dbReference type="VEuPathDB" id="FungiDB:SDRG_03478"/>
<organism evidence="15 16">
    <name type="scientific">Saprolegnia diclina (strain VS20)</name>
    <dbReference type="NCBI Taxonomy" id="1156394"/>
    <lineage>
        <taxon>Eukaryota</taxon>
        <taxon>Sar</taxon>
        <taxon>Stramenopiles</taxon>
        <taxon>Oomycota</taxon>
        <taxon>Saprolegniomycetes</taxon>
        <taxon>Saprolegniales</taxon>
        <taxon>Saprolegniaceae</taxon>
        <taxon>Saprolegnia</taxon>
    </lineage>
</organism>
<dbReference type="Gene3D" id="1.10.418.60">
    <property type="entry name" value="Ncd80 complex, Nuf2 subunit"/>
    <property type="match status" value="1"/>
</dbReference>
<feature type="coiled-coil region" evidence="12">
    <location>
        <begin position="223"/>
        <end position="282"/>
    </location>
</feature>
<dbReference type="PANTHER" id="PTHR21650:SF2">
    <property type="entry name" value="KINETOCHORE PROTEIN NUF2"/>
    <property type="match status" value="1"/>
</dbReference>
<evidence type="ECO:0000256" key="6">
    <source>
        <dbReference type="ARBA" id="ARBA00022776"/>
    </source>
</evidence>
<dbReference type="OrthoDB" id="8194677at2759"/>
<dbReference type="STRING" id="1156394.T0QME3"/>
<dbReference type="GO" id="GO:0051383">
    <property type="term" value="P:kinetochore organization"/>
    <property type="evidence" value="ECO:0007669"/>
    <property type="project" value="TreeGrafter"/>
</dbReference>
<name>T0QME3_SAPDV</name>
<dbReference type="GO" id="GO:0031262">
    <property type="term" value="C:Ndc80 complex"/>
    <property type="evidence" value="ECO:0007669"/>
    <property type="project" value="InterPro"/>
</dbReference>
<dbReference type="InterPro" id="IPR005549">
    <property type="entry name" value="Kinetochore_Nuf2_N"/>
</dbReference>
<dbReference type="InParanoid" id="T0QME3"/>
<dbReference type="GO" id="GO:0044877">
    <property type="term" value="F:protein-containing complex binding"/>
    <property type="evidence" value="ECO:0007669"/>
    <property type="project" value="TreeGrafter"/>
</dbReference>
<comment type="similarity">
    <text evidence="3">Belongs to the NUF2 family.</text>
</comment>
<dbReference type="OMA" id="YLKMEAH"/>
<keyword evidence="5" id="KW-0132">Cell division</keyword>
<dbReference type="GO" id="GO:0005634">
    <property type="term" value="C:nucleus"/>
    <property type="evidence" value="ECO:0007669"/>
    <property type="project" value="UniProtKB-SubCell"/>
</dbReference>
<evidence type="ECO:0000313" key="15">
    <source>
        <dbReference type="EMBL" id="EQC39274.1"/>
    </source>
</evidence>
<dbReference type="InterPro" id="IPR038275">
    <property type="entry name" value="Nuf2_N_sf"/>
</dbReference>
<evidence type="ECO:0000256" key="4">
    <source>
        <dbReference type="ARBA" id="ARBA00022454"/>
    </source>
</evidence>
<feature type="domain" description="Nuf2 DHR10-like" evidence="14">
    <location>
        <begin position="261"/>
        <end position="373"/>
    </location>
</feature>
<keyword evidence="9" id="KW-0539">Nucleus</keyword>
<evidence type="ECO:0000256" key="2">
    <source>
        <dbReference type="ARBA" id="ARBA00004629"/>
    </source>
</evidence>